<evidence type="ECO:0000313" key="5">
    <source>
        <dbReference type="Proteomes" id="UP001431209"/>
    </source>
</evidence>
<organism evidence="4 5">
    <name type="scientific">Acrasis kona</name>
    <dbReference type="NCBI Taxonomy" id="1008807"/>
    <lineage>
        <taxon>Eukaryota</taxon>
        <taxon>Discoba</taxon>
        <taxon>Heterolobosea</taxon>
        <taxon>Tetramitia</taxon>
        <taxon>Eutetramitia</taxon>
        <taxon>Acrasidae</taxon>
        <taxon>Acrasis</taxon>
    </lineage>
</organism>
<dbReference type="PANTHER" id="PTHR33119:SF1">
    <property type="entry name" value="FE2OG DIOXYGENASE DOMAIN-CONTAINING PROTEIN"/>
    <property type="match status" value="1"/>
</dbReference>
<dbReference type="PANTHER" id="PTHR33119">
    <property type="entry name" value="IFI3P"/>
    <property type="match status" value="1"/>
</dbReference>
<dbReference type="Proteomes" id="UP001431209">
    <property type="component" value="Unassembled WGS sequence"/>
</dbReference>
<reference evidence="4 5" key="1">
    <citation type="submission" date="2024-03" db="EMBL/GenBank/DDBJ databases">
        <title>The Acrasis kona genome and developmental transcriptomes reveal deep origins of eukaryotic multicellular pathways.</title>
        <authorList>
            <person name="Sheikh S."/>
            <person name="Fu C.-J."/>
            <person name="Brown M.W."/>
            <person name="Baldauf S.L."/>
        </authorList>
    </citation>
    <scope>NUCLEOTIDE SEQUENCE [LARGE SCALE GENOMIC DNA]</scope>
    <source>
        <strain evidence="4 5">ATCC MYA-3509</strain>
    </source>
</reference>
<gene>
    <name evidence="4" type="ORF">AKO1_005705</name>
</gene>
<accession>A0AAW2YKA4</accession>
<evidence type="ECO:0000259" key="3">
    <source>
        <dbReference type="Pfam" id="PF21666"/>
    </source>
</evidence>
<protein>
    <submittedName>
        <fullName evidence="4">DUF4246 domain-containing protein</fullName>
    </submittedName>
</protein>
<evidence type="ECO:0000313" key="4">
    <source>
        <dbReference type="EMBL" id="KAL0477443.1"/>
    </source>
</evidence>
<feature type="domain" description="DUF4246" evidence="3">
    <location>
        <begin position="32"/>
        <end position="92"/>
    </location>
</feature>
<dbReference type="InterPro" id="IPR025340">
    <property type="entry name" value="DUF4246"/>
</dbReference>
<feature type="domain" description="DUF4246" evidence="2">
    <location>
        <begin position="98"/>
        <end position="518"/>
    </location>
</feature>
<evidence type="ECO:0000256" key="1">
    <source>
        <dbReference type="SAM" id="MobiDB-lite"/>
    </source>
</evidence>
<dbReference type="InterPro" id="IPR049207">
    <property type="entry name" value="DUF4246_N"/>
</dbReference>
<comment type="caution">
    <text evidence="4">The sequence shown here is derived from an EMBL/GenBank/DDBJ whole genome shotgun (WGS) entry which is preliminary data.</text>
</comment>
<dbReference type="AlphaFoldDB" id="A0AAW2YKA4"/>
<sequence length="581" mass="67766">MRIRRELDKEEDDNGSVKYARTDREPTLPSVFEIMEEENLSNPFQKQEYGIGVQPKTLLELEMIGVSGEIRSKERWWEKMKDDKIVNKWRGECKLSKEAFDYILKELDYYNYIREGTTQMSPVDLVWQSDDLISATDKQELIRQVKKLEDVPSERMDWHPNSNEQVLDLVHPSLYCLVSNTSTKINNASLARQSAKDMLYHMNTGEVIVLKHDILDDMSFVSDQTQWIPSEVQVDSDGKVKFLSYINNLHPQNHSALYGVLENITAKFVPLWENVLKGMTSSPPPRCEVRPYSWYENKENIESKAKFREQYKKDNPDLPSDDEDFEDAFEEEWDIEKGHHLYVSAPTVYEFKTPEINENFILKDSRLQIIVKLANIHLTPEKPTYEGGTYHIEGMKNEGIVASGIYYYEFDNISESVLRFRMAVSEPEYEQGDDFGVNAIYGIGNDDKLNQVVGGVITKQDRCIAFPNSMQHRVEPFELVDKTRPGYRKILVLFLIDPGTRILSTADIPPQQKEWLVQELALHLKEKLPIEIISYIVQFMPSMMNLEQAKQHRDKLMQERGMLVRERNEMTFERTFSLCEH</sequence>
<dbReference type="EMBL" id="JAOPGA020000178">
    <property type="protein sequence ID" value="KAL0477443.1"/>
    <property type="molecule type" value="Genomic_DNA"/>
</dbReference>
<dbReference type="Pfam" id="PF14033">
    <property type="entry name" value="DUF4246"/>
    <property type="match status" value="1"/>
</dbReference>
<dbReference type="InterPro" id="IPR049192">
    <property type="entry name" value="DUF4246_C"/>
</dbReference>
<name>A0AAW2YKA4_9EUKA</name>
<keyword evidence="5" id="KW-1185">Reference proteome</keyword>
<feature type="region of interest" description="Disordered" evidence="1">
    <location>
        <begin position="1"/>
        <end position="22"/>
    </location>
</feature>
<dbReference type="Pfam" id="PF21666">
    <property type="entry name" value="DUF4246_N"/>
    <property type="match status" value="1"/>
</dbReference>
<evidence type="ECO:0000259" key="2">
    <source>
        <dbReference type="Pfam" id="PF14033"/>
    </source>
</evidence>
<proteinExistence type="predicted"/>